<dbReference type="AlphaFoldDB" id="A0A081BR98"/>
<dbReference type="HOGENOM" id="CLU_3095938_0_0_0"/>
<organism evidence="1">
    <name type="scientific">Candidatus Moduliflexus flocculans</name>
    <dbReference type="NCBI Taxonomy" id="1499966"/>
    <lineage>
        <taxon>Bacteria</taxon>
        <taxon>Candidatus Moduliflexota</taxon>
        <taxon>Candidatus Moduliflexia</taxon>
        <taxon>Candidatus Moduliflexales</taxon>
        <taxon>Candidatus Moduliflexaceae</taxon>
    </lineage>
</organism>
<keyword evidence="2" id="KW-1185">Reference proteome</keyword>
<evidence type="ECO:0000313" key="1">
    <source>
        <dbReference type="EMBL" id="GAK53929.1"/>
    </source>
</evidence>
<proteinExistence type="predicted"/>
<dbReference type="EMBL" id="DF820460">
    <property type="protein sequence ID" value="GAK53929.1"/>
    <property type="molecule type" value="Genomic_DNA"/>
</dbReference>
<dbReference type="Proteomes" id="UP000030700">
    <property type="component" value="Unassembled WGS sequence"/>
</dbReference>
<evidence type="ECO:0000313" key="2">
    <source>
        <dbReference type="Proteomes" id="UP000030700"/>
    </source>
</evidence>
<protein>
    <submittedName>
        <fullName evidence="1">Uncharacterized protein</fullName>
    </submittedName>
</protein>
<sequence length="51" mass="5785">MSYTRAALPLMRSFFSEEYDGLGLRHILVMPIAAASTHYQRRSVRPACNKA</sequence>
<name>A0A081BR98_9BACT</name>
<gene>
    <name evidence="1" type="ORF">U14_05204</name>
</gene>
<reference evidence="1" key="1">
    <citation type="journal article" date="2015" name="PeerJ">
        <title>First genomic representation of candidate bacterial phylum KSB3 points to enhanced environmental sensing as a trigger of wastewater bulking.</title>
        <authorList>
            <person name="Sekiguchi Y."/>
            <person name="Ohashi A."/>
            <person name="Parks D.H."/>
            <person name="Yamauchi T."/>
            <person name="Tyson G.W."/>
            <person name="Hugenholtz P."/>
        </authorList>
    </citation>
    <scope>NUCLEOTIDE SEQUENCE [LARGE SCALE GENOMIC DNA]</scope>
</reference>
<accession>A0A081BR98</accession>